<evidence type="ECO:0000256" key="6">
    <source>
        <dbReference type="SAM" id="Phobius"/>
    </source>
</evidence>
<evidence type="ECO:0000256" key="2">
    <source>
        <dbReference type="ARBA" id="ARBA00022692"/>
    </source>
</evidence>
<name>A0A380DWX6_STAAU</name>
<accession>A0A380DWX6</accession>
<dbReference type="PANTHER" id="PTHR20855:SF129">
    <property type="entry name" value="HEMOLYSIN-3 HOMOLOG"/>
    <property type="match status" value="1"/>
</dbReference>
<feature type="transmembrane region" description="Helical" evidence="6">
    <location>
        <begin position="61"/>
        <end position="82"/>
    </location>
</feature>
<reference evidence="7 8" key="1">
    <citation type="submission" date="2018-06" db="EMBL/GenBank/DDBJ databases">
        <authorList>
            <consortium name="Pathogen Informatics"/>
            <person name="Doyle S."/>
        </authorList>
    </citation>
    <scope>NUCLEOTIDE SEQUENCE [LARGE SCALE GENOMIC DNA]</scope>
    <source>
        <strain evidence="7 8">NCTC6133</strain>
    </source>
</reference>
<keyword evidence="3 6" id="KW-1133">Transmembrane helix</keyword>
<dbReference type="GO" id="GO:0046872">
    <property type="term" value="F:metal ion binding"/>
    <property type="evidence" value="ECO:0007669"/>
    <property type="project" value="UniProtKB-KW"/>
</dbReference>
<dbReference type="GO" id="GO:0016020">
    <property type="term" value="C:membrane"/>
    <property type="evidence" value="ECO:0007669"/>
    <property type="project" value="UniProtKB-SubCell"/>
</dbReference>
<dbReference type="InterPro" id="IPR004254">
    <property type="entry name" value="AdipoR/HlyIII-related"/>
</dbReference>
<evidence type="ECO:0000313" key="8">
    <source>
        <dbReference type="Proteomes" id="UP000255091"/>
    </source>
</evidence>
<dbReference type="Pfam" id="PF03006">
    <property type="entry name" value="HlyIII"/>
    <property type="match status" value="1"/>
</dbReference>
<evidence type="ECO:0000313" key="7">
    <source>
        <dbReference type="EMBL" id="SUK58511.1"/>
    </source>
</evidence>
<organism evidence="7 8">
    <name type="scientific">Staphylococcus aureus</name>
    <dbReference type="NCBI Taxonomy" id="1280"/>
    <lineage>
        <taxon>Bacteria</taxon>
        <taxon>Bacillati</taxon>
        <taxon>Bacillota</taxon>
        <taxon>Bacilli</taxon>
        <taxon>Bacillales</taxon>
        <taxon>Staphylococcaceae</taxon>
        <taxon>Staphylococcus</taxon>
    </lineage>
</organism>
<dbReference type="AlphaFoldDB" id="A0A380DWX6"/>
<evidence type="ECO:0000256" key="1">
    <source>
        <dbReference type="ARBA" id="ARBA00004141"/>
    </source>
</evidence>
<dbReference type="Proteomes" id="UP000255091">
    <property type="component" value="Unassembled WGS sequence"/>
</dbReference>
<evidence type="ECO:0000256" key="4">
    <source>
        <dbReference type="ARBA" id="ARBA00023136"/>
    </source>
</evidence>
<feature type="binding site" evidence="5">
    <location>
        <position position="83"/>
    </location>
    <ligand>
        <name>Zn(2+)</name>
        <dbReference type="ChEBI" id="CHEBI:29105"/>
    </ligand>
</feature>
<keyword evidence="5" id="KW-0862">Zinc</keyword>
<sequence length="115" mass="12611">MMSKSSKKSNDTIAETFKDIIPLSFGEEIGNAASHGLAALLTLLVLPYAAVHSYIANGTLASVSMSIYVISIFMMFISSTIYHSMQNETPHKYILRIIDHSMIYVAISGTYTPIC</sequence>
<dbReference type="EMBL" id="UHAP01000001">
    <property type="protein sequence ID" value="SUK58511.1"/>
    <property type="molecule type" value="Genomic_DNA"/>
</dbReference>
<evidence type="ECO:0000256" key="5">
    <source>
        <dbReference type="PIRSR" id="PIRSR604254-1"/>
    </source>
</evidence>
<gene>
    <name evidence="7" type="primary">yqfA_2</name>
    <name evidence="7" type="ORF">NCTC6133_02958</name>
</gene>
<protein>
    <submittedName>
        <fullName evidence="7">Hemolysin III-like protein</fullName>
    </submittedName>
</protein>
<keyword evidence="5" id="KW-0479">Metal-binding</keyword>
<keyword evidence="4 6" id="KW-0472">Membrane</keyword>
<comment type="subcellular location">
    <subcellularLocation>
        <location evidence="1">Membrane</location>
        <topology evidence="1">Multi-pass membrane protein</topology>
    </subcellularLocation>
</comment>
<proteinExistence type="predicted"/>
<dbReference type="PANTHER" id="PTHR20855">
    <property type="entry name" value="ADIPOR/PROGESTIN RECEPTOR-RELATED"/>
    <property type="match status" value="1"/>
</dbReference>
<keyword evidence="2 6" id="KW-0812">Transmembrane</keyword>
<feature type="transmembrane region" description="Helical" evidence="6">
    <location>
        <begin position="37"/>
        <end position="55"/>
    </location>
</feature>
<evidence type="ECO:0000256" key="3">
    <source>
        <dbReference type="ARBA" id="ARBA00022989"/>
    </source>
</evidence>